<dbReference type="AlphaFoldDB" id="A0AAX4IQW5"/>
<sequence length="119" mass="13264">MCRRFSWSENKRVLMGLLQVGGSCSRFCSRDTLFVEPRTWSQVGSAAANMDLLGTRETPAFGHPSQKARAEESCVPPTAYRPPINTRWRREEDRSLSPEGRTYKGDLVGRGGGGEVRDS</sequence>
<keyword evidence="3" id="KW-1185">Reference proteome</keyword>
<name>A0AAX4IQW5_9PEZI</name>
<proteinExistence type="predicted"/>
<gene>
    <name evidence="2" type="ORF">CDEST_10607</name>
</gene>
<dbReference type="RefSeq" id="XP_062782814.1">
    <property type="nucleotide sequence ID" value="XM_062926763.1"/>
</dbReference>
<feature type="compositionally biased region" description="Gly residues" evidence="1">
    <location>
        <begin position="108"/>
        <end position="119"/>
    </location>
</feature>
<dbReference type="EMBL" id="CP137311">
    <property type="protein sequence ID" value="WQF85593.1"/>
    <property type="molecule type" value="Genomic_DNA"/>
</dbReference>
<dbReference type="KEGG" id="cdet:87947107"/>
<evidence type="ECO:0000313" key="3">
    <source>
        <dbReference type="Proteomes" id="UP001322277"/>
    </source>
</evidence>
<dbReference type="PROSITE" id="PS51257">
    <property type="entry name" value="PROKAR_LIPOPROTEIN"/>
    <property type="match status" value="1"/>
</dbReference>
<feature type="region of interest" description="Disordered" evidence="1">
    <location>
        <begin position="56"/>
        <end position="119"/>
    </location>
</feature>
<reference evidence="3" key="1">
    <citation type="journal article" date="2023" name="bioRxiv">
        <title>Complete genome of the Medicago anthracnose fungus, Colletotrichum destructivum, reveals a mini-chromosome-like region within a core chromosome.</title>
        <authorList>
            <person name="Lapalu N."/>
            <person name="Simon A."/>
            <person name="Lu A."/>
            <person name="Plaumann P.-L."/>
            <person name="Amselem J."/>
            <person name="Pigne S."/>
            <person name="Auger A."/>
            <person name="Koch C."/>
            <person name="Dallery J.-F."/>
            <person name="O'Connell R.J."/>
        </authorList>
    </citation>
    <scope>NUCLEOTIDE SEQUENCE [LARGE SCALE GENOMIC DNA]</scope>
    <source>
        <strain evidence="3">CBS 520.97</strain>
    </source>
</reference>
<dbReference type="Proteomes" id="UP001322277">
    <property type="component" value="Chromosome 7"/>
</dbReference>
<feature type="compositionally biased region" description="Basic and acidic residues" evidence="1">
    <location>
        <begin position="88"/>
        <end position="104"/>
    </location>
</feature>
<dbReference type="GeneID" id="87947107"/>
<evidence type="ECO:0000313" key="2">
    <source>
        <dbReference type="EMBL" id="WQF85593.1"/>
    </source>
</evidence>
<accession>A0AAX4IQW5</accession>
<evidence type="ECO:0000256" key="1">
    <source>
        <dbReference type="SAM" id="MobiDB-lite"/>
    </source>
</evidence>
<protein>
    <submittedName>
        <fullName evidence="2">Uncharacterized protein</fullName>
    </submittedName>
</protein>
<organism evidence="2 3">
    <name type="scientific">Colletotrichum destructivum</name>
    <dbReference type="NCBI Taxonomy" id="34406"/>
    <lineage>
        <taxon>Eukaryota</taxon>
        <taxon>Fungi</taxon>
        <taxon>Dikarya</taxon>
        <taxon>Ascomycota</taxon>
        <taxon>Pezizomycotina</taxon>
        <taxon>Sordariomycetes</taxon>
        <taxon>Hypocreomycetidae</taxon>
        <taxon>Glomerellales</taxon>
        <taxon>Glomerellaceae</taxon>
        <taxon>Colletotrichum</taxon>
        <taxon>Colletotrichum destructivum species complex</taxon>
    </lineage>
</organism>